<dbReference type="PANTHER" id="PTHR34582">
    <property type="entry name" value="UPF0702 TRANSMEMBRANE PROTEIN YCAP"/>
    <property type="match status" value="1"/>
</dbReference>
<reference evidence="10" key="1">
    <citation type="submission" date="2016-10" db="EMBL/GenBank/DDBJ databases">
        <authorList>
            <person name="Varghese N."/>
            <person name="Submissions S."/>
        </authorList>
    </citation>
    <scope>NUCLEOTIDE SEQUENCE [LARGE SCALE GENOMIC DNA]</scope>
    <source>
        <strain evidence="10">DSM 29303</strain>
    </source>
</reference>
<accession>A0A1H2XI70</accession>
<dbReference type="GO" id="GO:0005886">
    <property type="term" value="C:plasma membrane"/>
    <property type="evidence" value="ECO:0007669"/>
    <property type="project" value="UniProtKB-SubCell"/>
</dbReference>
<keyword evidence="6 7" id="KW-0472">Membrane</keyword>
<name>A0A1H2XI70_9RHOB</name>
<keyword evidence="3" id="KW-1003">Cell membrane</keyword>
<evidence type="ECO:0000256" key="6">
    <source>
        <dbReference type="ARBA" id="ARBA00023136"/>
    </source>
</evidence>
<evidence type="ECO:0000256" key="1">
    <source>
        <dbReference type="ARBA" id="ARBA00004651"/>
    </source>
</evidence>
<protein>
    <submittedName>
        <fullName evidence="9">Uncharacterized membrane protein YcaP, DUF421 family</fullName>
    </submittedName>
</protein>
<feature type="transmembrane region" description="Helical" evidence="7">
    <location>
        <begin position="20"/>
        <end position="41"/>
    </location>
</feature>
<evidence type="ECO:0000256" key="4">
    <source>
        <dbReference type="ARBA" id="ARBA00022692"/>
    </source>
</evidence>
<keyword evidence="5 7" id="KW-1133">Transmembrane helix</keyword>
<dbReference type="Pfam" id="PF04239">
    <property type="entry name" value="DUF421"/>
    <property type="match status" value="1"/>
</dbReference>
<dbReference type="STRING" id="1545044.SAMN05444276_102520"/>
<evidence type="ECO:0000256" key="7">
    <source>
        <dbReference type="SAM" id="Phobius"/>
    </source>
</evidence>
<keyword evidence="4 7" id="KW-0812">Transmembrane</keyword>
<sequence length="241" mass="25505">MDDPVAPFELGRMFFGEHPPLYYAEIVVRTVIIYGYTLALIRWIGGRSVAQLSMVDLLLVIALGSAVGDATFYDDVPMLQAMTVVTVIVGLNKLIDSLIERSERVKHLIDGRPVAVLSGGRLLPEGMAHRDLSALEVKAMLRMAGVQNLGEVAAAYLEAGGGLSVVRRERPAPGLAIVPPLNLLPSSEASAPPPARAGEAACCLNCGAIHASASAACPDCGCSRWTRPSDPPESPGPDVRR</sequence>
<dbReference type="Proteomes" id="UP000182944">
    <property type="component" value="Unassembled WGS sequence"/>
</dbReference>
<gene>
    <name evidence="9" type="ORF">SAMN05444276_102520</name>
</gene>
<dbReference type="OrthoDB" id="65069at2"/>
<dbReference type="InterPro" id="IPR023090">
    <property type="entry name" value="UPF0702_alpha/beta_dom_sf"/>
</dbReference>
<feature type="transmembrane region" description="Helical" evidence="7">
    <location>
        <begin position="53"/>
        <end position="72"/>
    </location>
</feature>
<dbReference type="PANTHER" id="PTHR34582:SF6">
    <property type="entry name" value="UPF0702 TRANSMEMBRANE PROTEIN YCAP"/>
    <property type="match status" value="1"/>
</dbReference>
<evidence type="ECO:0000313" key="10">
    <source>
        <dbReference type="Proteomes" id="UP000182944"/>
    </source>
</evidence>
<evidence type="ECO:0000313" key="9">
    <source>
        <dbReference type="EMBL" id="SDW92552.1"/>
    </source>
</evidence>
<feature type="domain" description="YetF C-terminal" evidence="8">
    <location>
        <begin position="101"/>
        <end position="170"/>
    </location>
</feature>
<dbReference type="Gene3D" id="3.30.240.20">
    <property type="entry name" value="bsu07140 like domains"/>
    <property type="match status" value="1"/>
</dbReference>
<dbReference type="AlphaFoldDB" id="A0A1H2XI70"/>
<proteinExistence type="inferred from homology"/>
<dbReference type="RefSeq" id="WP_074826459.1">
    <property type="nucleotide sequence ID" value="NZ_FNNA01000002.1"/>
</dbReference>
<feature type="transmembrane region" description="Helical" evidence="7">
    <location>
        <begin position="78"/>
        <end position="95"/>
    </location>
</feature>
<comment type="similarity">
    <text evidence="2">Belongs to the UPF0702 family.</text>
</comment>
<evidence type="ECO:0000256" key="2">
    <source>
        <dbReference type="ARBA" id="ARBA00006448"/>
    </source>
</evidence>
<comment type="subcellular location">
    <subcellularLocation>
        <location evidence="1">Cell membrane</location>
        <topology evidence="1">Multi-pass membrane protein</topology>
    </subcellularLocation>
</comment>
<evidence type="ECO:0000259" key="8">
    <source>
        <dbReference type="Pfam" id="PF04239"/>
    </source>
</evidence>
<dbReference type="EMBL" id="FNNA01000002">
    <property type="protein sequence ID" value="SDW92552.1"/>
    <property type="molecule type" value="Genomic_DNA"/>
</dbReference>
<evidence type="ECO:0000256" key="3">
    <source>
        <dbReference type="ARBA" id="ARBA00022475"/>
    </source>
</evidence>
<dbReference type="InterPro" id="IPR007353">
    <property type="entry name" value="DUF421"/>
</dbReference>
<organism evidence="9 10">
    <name type="scientific">Paracoccus sanguinis</name>
    <dbReference type="NCBI Taxonomy" id="1545044"/>
    <lineage>
        <taxon>Bacteria</taxon>
        <taxon>Pseudomonadati</taxon>
        <taxon>Pseudomonadota</taxon>
        <taxon>Alphaproteobacteria</taxon>
        <taxon>Rhodobacterales</taxon>
        <taxon>Paracoccaceae</taxon>
        <taxon>Paracoccus</taxon>
    </lineage>
</organism>
<keyword evidence="10" id="KW-1185">Reference proteome</keyword>
<evidence type="ECO:0000256" key="5">
    <source>
        <dbReference type="ARBA" id="ARBA00022989"/>
    </source>
</evidence>